<accession>A0AAE0ZUT5</accession>
<feature type="transmembrane region" description="Helical" evidence="1">
    <location>
        <begin position="16"/>
        <end position="33"/>
    </location>
</feature>
<keyword evidence="1" id="KW-0812">Transmembrane</keyword>
<dbReference type="Proteomes" id="UP001283361">
    <property type="component" value="Unassembled WGS sequence"/>
</dbReference>
<keyword evidence="1" id="KW-0472">Membrane</keyword>
<name>A0AAE0ZUT5_9GAST</name>
<proteinExistence type="predicted"/>
<keyword evidence="1" id="KW-1133">Transmembrane helix</keyword>
<keyword evidence="3" id="KW-1185">Reference proteome</keyword>
<organism evidence="2 3">
    <name type="scientific">Elysia crispata</name>
    <name type="common">lettuce slug</name>
    <dbReference type="NCBI Taxonomy" id="231223"/>
    <lineage>
        <taxon>Eukaryota</taxon>
        <taxon>Metazoa</taxon>
        <taxon>Spiralia</taxon>
        <taxon>Lophotrochozoa</taxon>
        <taxon>Mollusca</taxon>
        <taxon>Gastropoda</taxon>
        <taxon>Heterobranchia</taxon>
        <taxon>Euthyneura</taxon>
        <taxon>Panpulmonata</taxon>
        <taxon>Sacoglossa</taxon>
        <taxon>Placobranchoidea</taxon>
        <taxon>Plakobranchidae</taxon>
        <taxon>Elysia</taxon>
    </lineage>
</organism>
<sequence length="93" mass="10696">MTRKDLGVIDKQQWRLPYYVIFIGLLIRISYLLEKKQLTTYHLTLDGQDTKIKEDNSRFSPYSSGHIVYKVRGCEDATHGGNDDLTGEICTDV</sequence>
<evidence type="ECO:0000313" key="3">
    <source>
        <dbReference type="Proteomes" id="UP001283361"/>
    </source>
</evidence>
<gene>
    <name evidence="2" type="ORF">RRG08_015293</name>
</gene>
<comment type="caution">
    <text evidence="2">The sequence shown here is derived from an EMBL/GenBank/DDBJ whole genome shotgun (WGS) entry which is preliminary data.</text>
</comment>
<dbReference type="AlphaFoldDB" id="A0AAE0ZUT5"/>
<protein>
    <submittedName>
        <fullName evidence="2">Uncharacterized protein</fullName>
    </submittedName>
</protein>
<reference evidence="2" key="1">
    <citation type="journal article" date="2023" name="G3 (Bethesda)">
        <title>A reference genome for the long-term kleptoplast-retaining sea slug Elysia crispata morphotype clarki.</title>
        <authorList>
            <person name="Eastman K.E."/>
            <person name="Pendleton A.L."/>
            <person name="Shaikh M.A."/>
            <person name="Suttiyut T."/>
            <person name="Ogas R."/>
            <person name="Tomko P."/>
            <person name="Gavelis G."/>
            <person name="Widhalm J.R."/>
            <person name="Wisecaver J.H."/>
        </authorList>
    </citation>
    <scope>NUCLEOTIDE SEQUENCE</scope>
    <source>
        <strain evidence="2">ECLA1</strain>
    </source>
</reference>
<dbReference type="EMBL" id="JAWDGP010003317">
    <property type="protein sequence ID" value="KAK3775446.1"/>
    <property type="molecule type" value="Genomic_DNA"/>
</dbReference>
<evidence type="ECO:0000313" key="2">
    <source>
        <dbReference type="EMBL" id="KAK3775446.1"/>
    </source>
</evidence>
<evidence type="ECO:0000256" key="1">
    <source>
        <dbReference type="SAM" id="Phobius"/>
    </source>
</evidence>